<evidence type="ECO:0000256" key="5">
    <source>
        <dbReference type="ARBA" id="ARBA00022759"/>
    </source>
</evidence>
<evidence type="ECO:0000256" key="6">
    <source>
        <dbReference type="ARBA" id="ARBA00022801"/>
    </source>
</evidence>
<sequence length="164" mass="19217">MCVDSHAINKITIKYRFPIPRLDDLFDQLHGAKIFSKIDLKSGYHQIRMKEGDEWKTAFKTGKGLYEWLVMPFGLSNAPSTFMRLMTQIFQSYMGKFVVVYFDDILIYSKDDQQHLKYLRTIFEVLREQTLYANLKKCKFFSEQISFLGYIVSSEGIHADNIGD</sequence>
<dbReference type="KEGG" id="nta:107759880"/>
<proteinExistence type="predicted"/>
<evidence type="ECO:0000259" key="8">
    <source>
        <dbReference type="PROSITE" id="PS50878"/>
    </source>
</evidence>
<dbReference type="GO" id="GO:0003964">
    <property type="term" value="F:RNA-directed DNA polymerase activity"/>
    <property type="evidence" value="ECO:0007669"/>
    <property type="project" value="UniProtKB-KW"/>
</dbReference>
<feature type="domain" description="Reverse transcriptase" evidence="8">
    <location>
        <begin position="1"/>
        <end position="152"/>
    </location>
</feature>
<name>A0A1S3X0F7_TOBAC</name>
<gene>
    <name evidence="9" type="primary">LOC107759880</name>
</gene>
<organism evidence="9">
    <name type="scientific">Nicotiana tabacum</name>
    <name type="common">Common tobacco</name>
    <dbReference type="NCBI Taxonomy" id="4097"/>
    <lineage>
        <taxon>Eukaryota</taxon>
        <taxon>Viridiplantae</taxon>
        <taxon>Streptophyta</taxon>
        <taxon>Embryophyta</taxon>
        <taxon>Tracheophyta</taxon>
        <taxon>Spermatophyta</taxon>
        <taxon>Magnoliopsida</taxon>
        <taxon>eudicotyledons</taxon>
        <taxon>Gunneridae</taxon>
        <taxon>Pentapetalae</taxon>
        <taxon>asterids</taxon>
        <taxon>lamiids</taxon>
        <taxon>Solanales</taxon>
        <taxon>Solanaceae</taxon>
        <taxon>Nicotianoideae</taxon>
        <taxon>Nicotianeae</taxon>
        <taxon>Nicotiana</taxon>
    </lineage>
</organism>
<dbReference type="PROSITE" id="PS50878">
    <property type="entry name" value="RT_POL"/>
    <property type="match status" value="1"/>
</dbReference>
<dbReference type="STRING" id="4097.A0A1S3X0F7"/>
<dbReference type="OMA" id="HAINKIT"/>
<keyword evidence="5" id="KW-0255">Endonuclease</keyword>
<dbReference type="InterPro" id="IPR043502">
    <property type="entry name" value="DNA/RNA_pol_sf"/>
</dbReference>
<dbReference type="PANTHER" id="PTHR24559">
    <property type="entry name" value="TRANSPOSON TY3-I GAG-POL POLYPROTEIN"/>
    <property type="match status" value="1"/>
</dbReference>
<keyword evidence="1" id="KW-0645">Protease</keyword>
<dbReference type="OrthoDB" id="1747086at2759"/>
<dbReference type="SMR" id="A0A1S3X0F7"/>
<dbReference type="AlphaFoldDB" id="A0A1S3X0F7"/>
<dbReference type="InterPro" id="IPR000477">
    <property type="entry name" value="RT_dom"/>
</dbReference>
<evidence type="ECO:0000256" key="7">
    <source>
        <dbReference type="ARBA" id="ARBA00022918"/>
    </source>
</evidence>
<keyword evidence="4" id="KW-0540">Nuclease</keyword>
<evidence type="ECO:0000256" key="1">
    <source>
        <dbReference type="ARBA" id="ARBA00022670"/>
    </source>
</evidence>
<dbReference type="FunFam" id="3.10.10.10:FF:000007">
    <property type="entry name" value="Retrovirus-related Pol polyprotein from transposon 17.6-like Protein"/>
    <property type="match status" value="1"/>
</dbReference>
<dbReference type="RefSeq" id="XP_016433374.1">
    <property type="nucleotide sequence ID" value="XM_016577888.1"/>
</dbReference>
<reference evidence="9" key="1">
    <citation type="submission" date="2025-08" db="UniProtKB">
        <authorList>
            <consortium name="RefSeq"/>
        </authorList>
    </citation>
    <scope>IDENTIFICATION</scope>
</reference>
<dbReference type="GO" id="GO:0008233">
    <property type="term" value="F:peptidase activity"/>
    <property type="evidence" value="ECO:0007669"/>
    <property type="project" value="UniProtKB-KW"/>
</dbReference>
<dbReference type="CDD" id="cd01647">
    <property type="entry name" value="RT_LTR"/>
    <property type="match status" value="1"/>
</dbReference>
<protein>
    <submittedName>
        <fullName evidence="9">RNA-directed DNA polymerase homolog</fullName>
    </submittedName>
</protein>
<keyword evidence="3" id="KW-0548">Nucleotidyltransferase</keyword>
<dbReference type="InterPro" id="IPR053134">
    <property type="entry name" value="RNA-dir_DNA_polymerase"/>
</dbReference>
<dbReference type="GO" id="GO:0006508">
    <property type="term" value="P:proteolysis"/>
    <property type="evidence" value="ECO:0007669"/>
    <property type="project" value="UniProtKB-KW"/>
</dbReference>
<evidence type="ECO:0000313" key="9">
    <source>
        <dbReference type="RefSeq" id="XP_016433374.1"/>
    </source>
</evidence>
<dbReference type="PaxDb" id="4097-A0A1S3X0F7"/>
<dbReference type="SUPFAM" id="SSF56672">
    <property type="entry name" value="DNA/RNA polymerases"/>
    <property type="match status" value="1"/>
</dbReference>
<keyword evidence="6" id="KW-0378">Hydrolase</keyword>
<dbReference type="Gene3D" id="3.30.70.270">
    <property type="match status" value="1"/>
</dbReference>
<dbReference type="GO" id="GO:0004519">
    <property type="term" value="F:endonuclease activity"/>
    <property type="evidence" value="ECO:0007669"/>
    <property type="project" value="UniProtKB-KW"/>
</dbReference>
<evidence type="ECO:0000256" key="3">
    <source>
        <dbReference type="ARBA" id="ARBA00022695"/>
    </source>
</evidence>
<dbReference type="InterPro" id="IPR043128">
    <property type="entry name" value="Rev_trsase/Diguanyl_cyclase"/>
</dbReference>
<evidence type="ECO:0000256" key="2">
    <source>
        <dbReference type="ARBA" id="ARBA00022679"/>
    </source>
</evidence>
<dbReference type="PANTHER" id="PTHR24559:SF442">
    <property type="entry name" value="RNA-DIRECTED DNA POLYMERASE HOMOLOG"/>
    <property type="match status" value="1"/>
</dbReference>
<keyword evidence="2" id="KW-0808">Transferase</keyword>
<evidence type="ECO:0000256" key="4">
    <source>
        <dbReference type="ARBA" id="ARBA00022722"/>
    </source>
</evidence>
<accession>A0A1S3X0F7</accession>
<keyword evidence="7 9" id="KW-0695">RNA-directed DNA polymerase</keyword>
<dbReference type="Pfam" id="PF00078">
    <property type="entry name" value="RVT_1"/>
    <property type="match status" value="1"/>
</dbReference>